<evidence type="ECO:0000313" key="3">
    <source>
        <dbReference type="Proteomes" id="UP000002630"/>
    </source>
</evidence>
<dbReference type="OrthoDB" id="1880850at2759"/>
<dbReference type="InterPro" id="IPR003440">
    <property type="entry name" value="Glyco_trans_48_dom"/>
</dbReference>
<evidence type="ECO:0000259" key="1">
    <source>
        <dbReference type="Pfam" id="PF02364"/>
    </source>
</evidence>
<dbReference type="PANTHER" id="PTHR12741:SF48">
    <property type="entry name" value="1,3-BETA-GLUCAN SYNTHASE COMPONENT FKS1-RELATED"/>
    <property type="match status" value="1"/>
</dbReference>
<dbReference type="STRING" id="2880.D7FR93"/>
<dbReference type="Pfam" id="PF02364">
    <property type="entry name" value="Glucan_synthase"/>
    <property type="match status" value="1"/>
</dbReference>
<sequence>MMMLAGMGLLNTMPMLATLTVEKGLLVALGEVLQVFLSGGPMYFMFHIQTRAHYFYQTLLAGGAQYRATGRGFVTHHSCFDDLYRFFANSHFYLGFEGSVTGRTNTKAPS</sequence>
<dbReference type="InParanoid" id="D7FR93"/>
<organism evidence="2 3">
    <name type="scientific">Ectocarpus siliculosus</name>
    <name type="common">Brown alga</name>
    <name type="synonym">Conferva siliculosa</name>
    <dbReference type="NCBI Taxonomy" id="2880"/>
    <lineage>
        <taxon>Eukaryota</taxon>
        <taxon>Sar</taxon>
        <taxon>Stramenopiles</taxon>
        <taxon>Ochrophyta</taxon>
        <taxon>PX clade</taxon>
        <taxon>Phaeophyceae</taxon>
        <taxon>Ectocarpales</taxon>
        <taxon>Ectocarpaceae</taxon>
        <taxon>Ectocarpus</taxon>
    </lineage>
</organism>
<dbReference type="AlphaFoldDB" id="D7FR93"/>
<feature type="domain" description="Glycosyl transferase 48" evidence="1">
    <location>
        <begin position="11"/>
        <end position="97"/>
    </location>
</feature>
<dbReference type="eggNOG" id="KOG0916">
    <property type="taxonomic scope" value="Eukaryota"/>
</dbReference>
<gene>
    <name evidence="2" type="ORF">Esi_0211_0048</name>
</gene>
<dbReference type="GO" id="GO:0003843">
    <property type="term" value="F:1,3-beta-D-glucan synthase activity"/>
    <property type="evidence" value="ECO:0007669"/>
    <property type="project" value="InterPro"/>
</dbReference>
<accession>D7FR93</accession>
<proteinExistence type="predicted"/>
<dbReference type="EMBL" id="FN648389">
    <property type="protein sequence ID" value="CBJ49218.1"/>
    <property type="molecule type" value="Genomic_DNA"/>
</dbReference>
<dbReference type="EMBL" id="FN649731">
    <property type="protein sequence ID" value="CBJ49218.1"/>
    <property type="molecule type" value="Genomic_DNA"/>
</dbReference>
<name>D7FR93_ECTSI</name>
<evidence type="ECO:0000313" key="2">
    <source>
        <dbReference type="EMBL" id="CBJ49218.1"/>
    </source>
</evidence>
<reference evidence="2 3" key="1">
    <citation type="journal article" date="2010" name="Nature">
        <title>The Ectocarpus genome and the independent evolution of multicellularity in brown algae.</title>
        <authorList>
            <person name="Cock J.M."/>
            <person name="Sterck L."/>
            <person name="Rouze P."/>
            <person name="Scornet D."/>
            <person name="Allen A.E."/>
            <person name="Amoutzias G."/>
            <person name="Anthouard V."/>
            <person name="Artiguenave F."/>
            <person name="Aury J.M."/>
            <person name="Badger J.H."/>
            <person name="Beszteri B."/>
            <person name="Billiau K."/>
            <person name="Bonnet E."/>
            <person name="Bothwell J.H."/>
            <person name="Bowler C."/>
            <person name="Boyen C."/>
            <person name="Brownlee C."/>
            <person name="Carrano C.J."/>
            <person name="Charrier B."/>
            <person name="Cho G.Y."/>
            <person name="Coelho S.M."/>
            <person name="Collen J."/>
            <person name="Corre E."/>
            <person name="Da Silva C."/>
            <person name="Delage L."/>
            <person name="Delaroque N."/>
            <person name="Dittami S.M."/>
            <person name="Doulbeau S."/>
            <person name="Elias M."/>
            <person name="Farnham G."/>
            <person name="Gachon C.M."/>
            <person name="Gschloessl B."/>
            <person name="Heesch S."/>
            <person name="Jabbari K."/>
            <person name="Jubin C."/>
            <person name="Kawai H."/>
            <person name="Kimura K."/>
            <person name="Kloareg B."/>
            <person name="Kupper F.C."/>
            <person name="Lang D."/>
            <person name="Le Bail A."/>
            <person name="Leblanc C."/>
            <person name="Lerouge P."/>
            <person name="Lohr M."/>
            <person name="Lopez P.J."/>
            <person name="Martens C."/>
            <person name="Maumus F."/>
            <person name="Michel G."/>
            <person name="Miranda-Saavedra D."/>
            <person name="Morales J."/>
            <person name="Moreau H."/>
            <person name="Motomura T."/>
            <person name="Nagasato C."/>
            <person name="Napoli C.A."/>
            <person name="Nelson D.R."/>
            <person name="Nyvall-Collen P."/>
            <person name="Peters A.F."/>
            <person name="Pommier C."/>
            <person name="Potin P."/>
            <person name="Poulain J."/>
            <person name="Quesneville H."/>
            <person name="Read B."/>
            <person name="Rensing S.A."/>
            <person name="Ritter A."/>
            <person name="Rousvoal S."/>
            <person name="Samanta M."/>
            <person name="Samson G."/>
            <person name="Schroeder D.C."/>
            <person name="Segurens B."/>
            <person name="Strittmatter M."/>
            <person name="Tonon T."/>
            <person name="Tregear J.W."/>
            <person name="Valentin K."/>
            <person name="von Dassow P."/>
            <person name="Yamagishi T."/>
            <person name="Van de Peer Y."/>
            <person name="Wincker P."/>
        </authorList>
    </citation>
    <scope>NUCLEOTIDE SEQUENCE [LARGE SCALE GENOMIC DNA]</scope>
    <source>
        <strain evidence="3">Ec32 / CCAP1310/4</strain>
    </source>
</reference>
<dbReference type="GO" id="GO:0006075">
    <property type="term" value="P:(1-&gt;3)-beta-D-glucan biosynthetic process"/>
    <property type="evidence" value="ECO:0007669"/>
    <property type="project" value="InterPro"/>
</dbReference>
<dbReference type="Proteomes" id="UP000002630">
    <property type="component" value="Linkage Group LG06"/>
</dbReference>
<keyword evidence="3" id="KW-1185">Reference proteome</keyword>
<dbReference type="GO" id="GO:0005886">
    <property type="term" value="C:plasma membrane"/>
    <property type="evidence" value="ECO:0007669"/>
    <property type="project" value="TreeGrafter"/>
</dbReference>
<dbReference type="PANTHER" id="PTHR12741">
    <property type="entry name" value="LYST-INTERACTING PROTEIN LIP5 DOPAMINE RESPONSIVE PROTEIN DRG-1"/>
    <property type="match status" value="1"/>
</dbReference>
<protein>
    <recommendedName>
        <fullName evidence="1">Glycosyl transferase 48 domain-containing protein</fullName>
    </recommendedName>
</protein>
<dbReference type="GO" id="GO:0000148">
    <property type="term" value="C:1,3-beta-D-glucan synthase complex"/>
    <property type="evidence" value="ECO:0007669"/>
    <property type="project" value="InterPro"/>
</dbReference>